<reference evidence="2 3" key="1">
    <citation type="journal article" date="2012" name="PLoS Pathog.">
        <title>Diverse lifestyles and strategies of plant pathogenesis encoded in the genomes of eighteen Dothideomycetes fungi.</title>
        <authorList>
            <person name="Ohm R.A."/>
            <person name="Feau N."/>
            <person name="Henrissat B."/>
            <person name="Schoch C.L."/>
            <person name="Horwitz B.A."/>
            <person name="Barry K.W."/>
            <person name="Condon B.J."/>
            <person name="Copeland A.C."/>
            <person name="Dhillon B."/>
            <person name="Glaser F."/>
            <person name="Hesse C.N."/>
            <person name="Kosti I."/>
            <person name="LaButti K."/>
            <person name="Lindquist E.A."/>
            <person name="Lucas S."/>
            <person name="Salamov A.A."/>
            <person name="Bradshaw R.E."/>
            <person name="Ciuffetti L."/>
            <person name="Hamelin R.C."/>
            <person name="Kema G.H.J."/>
            <person name="Lawrence C."/>
            <person name="Scott J.A."/>
            <person name="Spatafora J.W."/>
            <person name="Turgeon B.G."/>
            <person name="de Wit P.J.G.M."/>
            <person name="Zhong S."/>
            <person name="Goodwin S.B."/>
            <person name="Grigoriev I.V."/>
        </authorList>
    </citation>
    <scope>NUCLEOTIDE SEQUENCE [LARGE SCALE GENOMIC DNA]</scope>
    <source>
        <strain evidence="3">28A</strain>
    </source>
</reference>
<dbReference type="AlphaFoldDB" id="R0IXY7"/>
<name>R0IXY7_EXST2</name>
<evidence type="ECO:0000313" key="2">
    <source>
        <dbReference type="EMBL" id="EOA89436.1"/>
    </source>
</evidence>
<protein>
    <submittedName>
        <fullName evidence="2">Uncharacterized protein</fullName>
    </submittedName>
</protein>
<keyword evidence="3" id="KW-1185">Reference proteome</keyword>
<feature type="signal peptide" evidence="1">
    <location>
        <begin position="1"/>
        <end position="31"/>
    </location>
</feature>
<keyword evidence="1" id="KW-0732">Signal</keyword>
<dbReference type="GeneID" id="19404308"/>
<gene>
    <name evidence="2" type="ORF">SETTUDRAFT_37946</name>
</gene>
<accession>R0IXY7</accession>
<dbReference type="Proteomes" id="UP000016935">
    <property type="component" value="Unassembled WGS sequence"/>
</dbReference>
<reference evidence="2 3" key="2">
    <citation type="journal article" date="2013" name="PLoS Genet.">
        <title>Comparative genome structure, secondary metabolite, and effector coding capacity across Cochliobolus pathogens.</title>
        <authorList>
            <person name="Condon B.J."/>
            <person name="Leng Y."/>
            <person name="Wu D."/>
            <person name="Bushley K.E."/>
            <person name="Ohm R.A."/>
            <person name="Otillar R."/>
            <person name="Martin J."/>
            <person name="Schackwitz W."/>
            <person name="Grimwood J."/>
            <person name="MohdZainudin N."/>
            <person name="Xue C."/>
            <person name="Wang R."/>
            <person name="Manning V.A."/>
            <person name="Dhillon B."/>
            <person name="Tu Z.J."/>
            <person name="Steffenson B.J."/>
            <person name="Salamov A."/>
            <person name="Sun H."/>
            <person name="Lowry S."/>
            <person name="LaButti K."/>
            <person name="Han J."/>
            <person name="Copeland A."/>
            <person name="Lindquist E."/>
            <person name="Barry K."/>
            <person name="Schmutz J."/>
            <person name="Baker S.E."/>
            <person name="Ciuffetti L.M."/>
            <person name="Grigoriev I.V."/>
            <person name="Zhong S."/>
            <person name="Turgeon B.G."/>
        </authorList>
    </citation>
    <scope>NUCLEOTIDE SEQUENCE [LARGE SCALE GENOMIC DNA]</scope>
    <source>
        <strain evidence="3">28A</strain>
    </source>
</reference>
<evidence type="ECO:0000313" key="3">
    <source>
        <dbReference type="Proteomes" id="UP000016935"/>
    </source>
</evidence>
<dbReference type="RefSeq" id="XP_008022931.1">
    <property type="nucleotide sequence ID" value="XM_008024740.1"/>
</dbReference>
<sequence>MSLTCIPEMQFSSRAACLASLISIFATSINADCTQVSGNPGNLPMGCTTNAAPTQQGQTVLSNGDALSVTLQSVPNQGKWVYAISNRQNYDINWGMQFYNPQQGSNAWAIYTIKQGSDCTITANGHMEMFKLTC</sequence>
<dbReference type="HOGENOM" id="CLU_1897506_0_0_1"/>
<organism evidence="2 3">
    <name type="scientific">Exserohilum turcicum (strain 28A)</name>
    <name type="common">Northern leaf blight fungus</name>
    <name type="synonym">Setosphaeria turcica</name>
    <dbReference type="NCBI Taxonomy" id="671987"/>
    <lineage>
        <taxon>Eukaryota</taxon>
        <taxon>Fungi</taxon>
        <taxon>Dikarya</taxon>
        <taxon>Ascomycota</taxon>
        <taxon>Pezizomycotina</taxon>
        <taxon>Dothideomycetes</taxon>
        <taxon>Pleosporomycetidae</taxon>
        <taxon>Pleosporales</taxon>
        <taxon>Pleosporineae</taxon>
        <taxon>Pleosporaceae</taxon>
        <taxon>Exserohilum</taxon>
    </lineage>
</organism>
<dbReference type="eggNOG" id="ENOG502T6I6">
    <property type="taxonomic scope" value="Eukaryota"/>
</dbReference>
<dbReference type="EMBL" id="KB908515">
    <property type="protein sequence ID" value="EOA89436.1"/>
    <property type="molecule type" value="Genomic_DNA"/>
</dbReference>
<evidence type="ECO:0000256" key="1">
    <source>
        <dbReference type="SAM" id="SignalP"/>
    </source>
</evidence>
<feature type="chain" id="PRO_5004343723" evidence="1">
    <location>
        <begin position="32"/>
        <end position="134"/>
    </location>
</feature>
<proteinExistence type="predicted"/>
<dbReference type="OrthoDB" id="4829831at2759"/>